<evidence type="ECO:0000313" key="2">
    <source>
        <dbReference type="EMBL" id="RXM96932.1"/>
    </source>
</evidence>
<keyword evidence="3" id="KW-1185">Reference proteome</keyword>
<accession>A0A662YKH0</accession>
<comment type="caution">
    <text evidence="2">The sequence shown here is derived from an EMBL/GenBank/DDBJ whole genome shotgun (WGS) entry which is preliminary data.</text>
</comment>
<sequence>MNGTIILTSNNDDHKFTFTTPTIMAYLKAEHLTHLVNNVQELEAHIFDTTNFEVTSNSANTITSIKPQKPSSTSHEDNKNPLPTAPTSASALQMTDDDMLDVALEDHSLPALK</sequence>
<dbReference type="Proteomes" id="UP000289886">
    <property type="component" value="Unassembled WGS sequence"/>
</dbReference>
<proteinExistence type="predicted"/>
<evidence type="ECO:0000256" key="1">
    <source>
        <dbReference type="SAM" id="MobiDB-lite"/>
    </source>
</evidence>
<organism evidence="2 3">
    <name type="scientific">Acipenser ruthenus</name>
    <name type="common">Sterlet sturgeon</name>
    <dbReference type="NCBI Taxonomy" id="7906"/>
    <lineage>
        <taxon>Eukaryota</taxon>
        <taxon>Metazoa</taxon>
        <taxon>Chordata</taxon>
        <taxon>Craniata</taxon>
        <taxon>Vertebrata</taxon>
        <taxon>Euteleostomi</taxon>
        <taxon>Actinopterygii</taxon>
        <taxon>Chondrostei</taxon>
        <taxon>Acipenseriformes</taxon>
        <taxon>Acipenseridae</taxon>
        <taxon>Acipenser</taxon>
    </lineage>
</organism>
<protein>
    <submittedName>
        <fullName evidence="2">Uncharacterized protein</fullName>
    </submittedName>
</protein>
<name>A0A662YKH0_ACIRT</name>
<gene>
    <name evidence="2" type="ORF">EOD39_15058</name>
</gene>
<feature type="region of interest" description="Disordered" evidence="1">
    <location>
        <begin position="57"/>
        <end position="97"/>
    </location>
</feature>
<dbReference type="EMBL" id="SCEB01001353">
    <property type="protein sequence ID" value="RXM96932.1"/>
    <property type="molecule type" value="Genomic_DNA"/>
</dbReference>
<feature type="compositionally biased region" description="Polar residues" evidence="1">
    <location>
        <begin position="57"/>
        <end position="73"/>
    </location>
</feature>
<evidence type="ECO:0000313" key="3">
    <source>
        <dbReference type="Proteomes" id="UP000289886"/>
    </source>
</evidence>
<reference evidence="2 3" key="1">
    <citation type="submission" date="2019-01" db="EMBL/GenBank/DDBJ databases">
        <title>Draft Genome and Complete Hox-Cluster Characterization of the Sterlet Sturgeon (Acipenser ruthenus).</title>
        <authorList>
            <person name="Wei Q."/>
        </authorList>
    </citation>
    <scope>NUCLEOTIDE SEQUENCE [LARGE SCALE GENOMIC DNA]</scope>
    <source>
        <strain evidence="2">WHYD16114868_AA</strain>
        <tissue evidence="2">Blood</tissue>
    </source>
</reference>
<dbReference type="AlphaFoldDB" id="A0A662YKH0"/>